<evidence type="ECO:0000256" key="1">
    <source>
        <dbReference type="SAM" id="Phobius"/>
    </source>
</evidence>
<proteinExistence type="predicted"/>
<organism evidence="3 4">
    <name type="scientific">Sphingobacterium zhuxiongii</name>
    <dbReference type="NCBI Taxonomy" id="2662364"/>
    <lineage>
        <taxon>Bacteria</taxon>
        <taxon>Pseudomonadati</taxon>
        <taxon>Bacteroidota</taxon>
        <taxon>Sphingobacteriia</taxon>
        <taxon>Sphingobacteriales</taxon>
        <taxon>Sphingobacteriaceae</taxon>
        <taxon>Sphingobacterium</taxon>
    </lineage>
</organism>
<dbReference type="RefSeq" id="WP_153512149.1">
    <property type="nucleotide sequence ID" value="NZ_CP045652.1"/>
</dbReference>
<dbReference type="Proteomes" id="UP000326921">
    <property type="component" value="Chromosome"/>
</dbReference>
<evidence type="ECO:0000313" key="4">
    <source>
        <dbReference type="Proteomes" id="UP000326921"/>
    </source>
</evidence>
<feature type="transmembrane region" description="Helical" evidence="1">
    <location>
        <begin position="12"/>
        <end position="32"/>
    </location>
</feature>
<keyword evidence="1" id="KW-0472">Membrane</keyword>
<sequence length="332" mass="35628">MATTEDRKRSIIVGLFTLIGLVILVAGILVLGTQQNKFSKNLALTTYFKDVKGLKVGNNVWFSGVKVGIIKEIKFESVENVRVVMSVEEKSSQFIRKDVIATLSSDGLIGNAIISLVGGSEKIPAVADGDVIKSGVSGGMEAMLATLQVNNENLLEITKNFATLSKQLVEGKGTVGALMTDEDIANNLRKSVTSLNSTMSTANTAVNNLVSLTNKLNSDQGLIHDLSTDTQVFASLRESAAQLQGVTQTASALMSNLNETTARLNDKDNAIGVLTNDAEAANEIKQILKNLNMGTEKLDKNMEALQSNFLLRGFFKKKAKEEAEKAQDSVAN</sequence>
<name>A0A5Q0QED7_9SPHI</name>
<dbReference type="InterPro" id="IPR052336">
    <property type="entry name" value="MlaD_Phospholipid_Transporter"/>
</dbReference>
<feature type="domain" description="Mce/MlaD" evidence="2">
    <location>
        <begin position="43"/>
        <end position="118"/>
    </location>
</feature>
<dbReference type="PANTHER" id="PTHR33371">
    <property type="entry name" value="INTERMEMBRANE PHOSPHOLIPID TRANSPORT SYSTEM BINDING PROTEIN MLAD-RELATED"/>
    <property type="match status" value="1"/>
</dbReference>
<evidence type="ECO:0000259" key="2">
    <source>
        <dbReference type="Pfam" id="PF02470"/>
    </source>
</evidence>
<dbReference type="Pfam" id="PF02470">
    <property type="entry name" value="MlaD"/>
    <property type="match status" value="1"/>
</dbReference>
<keyword evidence="1" id="KW-0812">Transmembrane</keyword>
<accession>A0A5Q0QED7</accession>
<dbReference type="KEGG" id="sphe:GFH32_13765"/>
<dbReference type="EMBL" id="CP045652">
    <property type="protein sequence ID" value="QGA27311.1"/>
    <property type="molecule type" value="Genomic_DNA"/>
</dbReference>
<dbReference type="InterPro" id="IPR003399">
    <property type="entry name" value="Mce/MlaD"/>
</dbReference>
<protein>
    <submittedName>
        <fullName evidence="3">MCE family protein</fullName>
    </submittedName>
</protein>
<dbReference type="AlphaFoldDB" id="A0A5Q0QED7"/>
<gene>
    <name evidence="3" type="ORF">GFH32_13765</name>
</gene>
<keyword evidence="4" id="KW-1185">Reference proteome</keyword>
<dbReference type="PANTHER" id="PTHR33371:SF4">
    <property type="entry name" value="INTERMEMBRANE PHOSPHOLIPID TRANSPORT SYSTEM BINDING PROTEIN MLAD"/>
    <property type="match status" value="1"/>
</dbReference>
<keyword evidence="1" id="KW-1133">Transmembrane helix</keyword>
<evidence type="ECO:0000313" key="3">
    <source>
        <dbReference type="EMBL" id="QGA27311.1"/>
    </source>
</evidence>
<reference evidence="3 4" key="1">
    <citation type="submission" date="2019-10" db="EMBL/GenBank/DDBJ databases">
        <authorList>
            <person name="Dong K."/>
        </authorList>
    </citation>
    <scope>NUCLEOTIDE SEQUENCE [LARGE SCALE GENOMIC DNA]</scope>
    <source>
        <strain evidence="4">dk4302</strain>
    </source>
</reference>